<dbReference type="PANTHER" id="PTHR42834">
    <property type="entry name" value="ENDONUCLEASE/EXONUCLEASE/PHOSPHATASE FAMILY PROTEIN (AFU_ORTHOLOGUE AFUA_3G09210)"/>
    <property type="match status" value="1"/>
</dbReference>
<dbReference type="CDD" id="cd04486">
    <property type="entry name" value="YhcR_OBF_like"/>
    <property type="match status" value="1"/>
</dbReference>
<evidence type="ECO:0000259" key="3">
    <source>
        <dbReference type="Pfam" id="PF03372"/>
    </source>
</evidence>
<keyword evidence="5" id="KW-1185">Reference proteome</keyword>
<feature type="domain" description="Endonuclease/exonuclease/phosphatase" evidence="3">
    <location>
        <begin position="310"/>
        <end position="604"/>
    </location>
</feature>
<dbReference type="InterPro" id="IPR036691">
    <property type="entry name" value="Endo/exonu/phosph_ase_sf"/>
</dbReference>
<evidence type="ECO:0000313" key="5">
    <source>
        <dbReference type="Proteomes" id="UP001432128"/>
    </source>
</evidence>
<dbReference type="SUPFAM" id="SSF56219">
    <property type="entry name" value="DNase I-like"/>
    <property type="match status" value="1"/>
</dbReference>
<dbReference type="Pfam" id="PF03372">
    <property type="entry name" value="Exo_endo_phos"/>
    <property type="match status" value="1"/>
</dbReference>
<dbReference type="EMBL" id="CP108021">
    <property type="protein sequence ID" value="WUM19299.1"/>
    <property type="molecule type" value="Genomic_DNA"/>
</dbReference>
<dbReference type="InterPro" id="IPR005135">
    <property type="entry name" value="Endo/exonuclease/phosphatase"/>
</dbReference>
<feature type="region of interest" description="Disordered" evidence="1">
    <location>
        <begin position="25"/>
        <end position="45"/>
    </location>
</feature>
<feature type="compositionally biased region" description="Low complexity" evidence="1">
    <location>
        <begin position="35"/>
        <end position="45"/>
    </location>
</feature>
<dbReference type="Gene3D" id="3.60.10.10">
    <property type="entry name" value="Endonuclease/exonuclease/phosphatase"/>
    <property type="match status" value="1"/>
</dbReference>
<sequence length="613" mass="63799">MRLTRLTPPLALALVTALAPAAIAAASPAPPSPAPTSTGTTIGAIQGPGFTSPLVGQKVSGVPGVVTAIRTGSPRGFWMQSATPDRDDRSHDRSTSDGIFVFTGSAAPTVTPGDAVTVAATVTEYRAAANVTDLSVTELTSPTVTVVSSGNALPAPVVISPTAVPSRFAPPVSGDIEQIRRAVPTRSAQEFWESHEGERVSVPAPRIIAPSNTYGDVYITSKPNADRTIHGGALLSSYDLPTGRVKVTALDGAKPRMNVGDRFAGPVVGPVDWSSFGGFVIDAPSLPAVVSGGLTPTVASKPDAADLSVATYNVENLAPRDPQTKYSALARGIVTNLASPDVVAVEEVQDNSGATDDGTTAANTTISTLVDAIAAAGGPRYDHRDVDPTNDADGGQPGGNIRTVFLFNPSRVAFVDRGTATATTATTPQRSASGGAELSVSPGRIAPTDPAWANSRKPLVGQFVFRGRTVFVVGNHFASKGGDQSADGRFQPPAHSSETQRLAQARVENAWIRSLQAIDRRASIVIAGDLNDYQFSPAVRTLTGGGTGLVDLIATLPREQQYTYVYSGVSQVLDHIIVSADLRARARYEVIHLNAEFAGQTSDHDPQVVRVRP</sequence>
<proteinExistence type="predicted"/>
<accession>A0AAU4JZS4</accession>
<evidence type="ECO:0000313" key="4">
    <source>
        <dbReference type="EMBL" id="WUM19299.1"/>
    </source>
</evidence>
<gene>
    <name evidence="4" type="ORF">OG579_16545</name>
</gene>
<dbReference type="KEGG" id="whr:OG579_16545"/>
<name>A0AAU4JZS4_9NOCA</name>
<keyword evidence="2" id="KW-0732">Signal</keyword>
<organism evidence="4 5">
    <name type="scientific">Williamsia herbipolensis</name>
    <dbReference type="NCBI Taxonomy" id="1603258"/>
    <lineage>
        <taxon>Bacteria</taxon>
        <taxon>Bacillati</taxon>
        <taxon>Actinomycetota</taxon>
        <taxon>Actinomycetes</taxon>
        <taxon>Mycobacteriales</taxon>
        <taxon>Nocardiaceae</taxon>
        <taxon>Williamsia</taxon>
    </lineage>
</organism>
<keyword evidence="4" id="KW-0540">Nuclease</keyword>
<dbReference type="GO" id="GO:0004519">
    <property type="term" value="F:endonuclease activity"/>
    <property type="evidence" value="ECO:0007669"/>
    <property type="project" value="UniProtKB-KW"/>
</dbReference>
<dbReference type="AlphaFoldDB" id="A0AAU4JZS4"/>
<protein>
    <submittedName>
        <fullName evidence="4">Endonuclease/exonuclease/phosphatase family protein</fullName>
    </submittedName>
</protein>
<keyword evidence="4" id="KW-0255">Endonuclease</keyword>
<reference evidence="4 5" key="1">
    <citation type="submission" date="2022-10" db="EMBL/GenBank/DDBJ databases">
        <title>The complete genomes of actinobacterial strains from the NBC collection.</title>
        <authorList>
            <person name="Joergensen T.S."/>
            <person name="Alvarez Arevalo M."/>
            <person name="Sterndorff E.B."/>
            <person name="Faurdal D."/>
            <person name="Vuksanovic O."/>
            <person name="Mourched A.-S."/>
            <person name="Charusanti P."/>
            <person name="Shaw S."/>
            <person name="Blin K."/>
            <person name="Weber T."/>
        </authorList>
    </citation>
    <scope>NUCLEOTIDE SEQUENCE [LARGE SCALE GENOMIC DNA]</scope>
    <source>
        <strain evidence="4 5">NBC_00319</strain>
    </source>
</reference>
<evidence type="ECO:0000256" key="1">
    <source>
        <dbReference type="SAM" id="MobiDB-lite"/>
    </source>
</evidence>
<feature type="compositionally biased region" description="Basic and acidic residues" evidence="1">
    <location>
        <begin position="84"/>
        <end position="95"/>
    </location>
</feature>
<feature type="signal peptide" evidence="2">
    <location>
        <begin position="1"/>
        <end position="24"/>
    </location>
</feature>
<evidence type="ECO:0000256" key="2">
    <source>
        <dbReference type="SAM" id="SignalP"/>
    </source>
</evidence>
<feature type="region of interest" description="Disordered" evidence="1">
    <location>
        <begin position="421"/>
        <end position="449"/>
    </location>
</feature>
<keyword evidence="4" id="KW-0378">Hydrolase</keyword>
<dbReference type="RefSeq" id="WP_328856822.1">
    <property type="nucleotide sequence ID" value="NZ_CP108021.1"/>
</dbReference>
<feature type="region of interest" description="Disordered" evidence="1">
    <location>
        <begin position="75"/>
        <end position="95"/>
    </location>
</feature>
<dbReference type="PANTHER" id="PTHR42834:SF1">
    <property type="entry name" value="ENDONUCLEASE_EXONUCLEASE_PHOSPHATASE FAMILY PROTEIN (AFU_ORTHOLOGUE AFUA_3G09210)"/>
    <property type="match status" value="1"/>
</dbReference>
<feature type="chain" id="PRO_5043514334" evidence="2">
    <location>
        <begin position="25"/>
        <end position="613"/>
    </location>
</feature>
<dbReference type="Proteomes" id="UP001432128">
    <property type="component" value="Chromosome"/>
</dbReference>